<dbReference type="GO" id="GO:0010041">
    <property type="term" value="P:response to iron(III) ion"/>
    <property type="evidence" value="ECO:0007669"/>
    <property type="project" value="TreeGrafter"/>
</dbReference>
<evidence type="ECO:0000313" key="11">
    <source>
        <dbReference type="EMBL" id="BBH18167.1"/>
    </source>
</evidence>
<dbReference type="InterPro" id="IPR050297">
    <property type="entry name" value="LipidA_mod_glycosyltrf_83"/>
</dbReference>
<sequence length="610" mass="64748">MPEDPAPTRLSQRVRDRLPIAAVLTGSLVLYTWNLAVNQWGNTYYSAAVWAGSRNLEAAFFGSIDPHNAMSVDKPPAAFWLPEILVRIFGLHSWTLMLPNALLGVATVGMVYLIVRRVATERAAVFGAIVTALTPAAALMFRYNNPDALLVFLLVTAGYATIRAIETGARRWLITAGLLVGFGVLTKMLQAGLVVPVFALAHLDLAPGTVKRRLVDLLWAAAAIIVGCGWWFAIVALTPAGHRPFIDGTTNNSIIDLVFGYNGFGRLTGGSGNEGASNGLISMFRLTGRNALPMVSWLVPAAVLLGLVALVKVRRRPRTDPLKAVLLIAAGSMVISIMFFILMGGIYHDYYMVAVVPWLAITIAVAAPVAGRRAVATAAAVSAAWAYHILQRAPMTDYRVLGWLLLVAGLGVAAVVLIGRGRVAAGAMVAAAVLAVVGPAAYALRIPAHGYAGSNAVVTPSIGMDIALDRPEMMTTHCPKVFGGASLPIPGFGQAPSIPAATAQVLRSDTGSRPWVAATVGSERAASYELASGKSVMGVGGYKIRTPGISLAAFQNLVKHGQVRYFLPVCVWPVDETTYLISVWVWQHYAPTTVAGIPVIDFTKPRTKAS</sequence>
<accession>A0A3G9IGN1</accession>
<dbReference type="Proteomes" id="UP000271573">
    <property type="component" value="Chromosome"/>
</dbReference>
<dbReference type="GO" id="GO:0016763">
    <property type="term" value="F:pentosyltransferase activity"/>
    <property type="evidence" value="ECO:0007669"/>
    <property type="project" value="TreeGrafter"/>
</dbReference>
<dbReference type="PANTHER" id="PTHR33908:SF3">
    <property type="entry name" value="UNDECAPRENYL PHOSPHATE-ALPHA-4-AMINO-4-DEOXY-L-ARABINOSE ARABINOSYL TRANSFERASE"/>
    <property type="match status" value="1"/>
</dbReference>
<evidence type="ECO:0000256" key="1">
    <source>
        <dbReference type="ARBA" id="ARBA00004651"/>
    </source>
</evidence>
<evidence type="ECO:0000256" key="5">
    <source>
        <dbReference type="ARBA" id="ARBA00022692"/>
    </source>
</evidence>
<feature type="transmembrane region" description="Helical" evidence="8">
    <location>
        <begin position="218"/>
        <end position="237"/>
    </location>
</feature>
<dbReference type="Pfam" id="PF24878">
    <property type="entry name" value="YkcB_C"/>
    <property type="match status" value="1"/>
</dbReference>
<dbReference type="OrthoDB" id="5241882at2"/>
<evidence type="ECO:0000259" key="9">
    <source>
        <dbReference type="Pfam" id="PF13231"/>
    </source>
</evidence>
<keyword evidence="3" id="KW-0328">Glycosyltransferase</keyword>
<reference evidence="11 12" key="1">
    <citation type="submission" date="2018-11" db="EMBL/GenBank/DDBJ databases">
        <title>Complete genome sequence of Nocardioides baekrokdamisoli strain KCTC 39748.</title>
        <authorList>
            <person name="Kang S.W."/>
            <person name="Lee K.C."/>
            <person name="Kim K.K."/>
            <person name="Kim J.S."/>
            <person name="Kim D.S."/>
            <person name="Ko S.H."/>
            <person name="Yang S.H."/>
            <person name="Shin Y.K."/>
            <person name="Lee J.S."/>
        </authorList>
    </citation>
    <scope>NUCLEOTIDE SEQUENCE [LARGE SCALE GENOMIC DNA]</scope>
    <source>
        <strain evidence="11 12">KCTC 39748</strain>
    </source>
</reference>
<organism evidence="11 12">
    <name type="scientific">Nocardioides baekrokdamisoli</name>
    <dbReference type="NCBI Taxonomy" id="1804624"/>
    <lineage>
        <taxon>Bacteria</taxon>
        <taxon>Bacillati</taxon>
        <taxon>Actinomycetota</taxon>
        <taxon>Actinomycetes</taxon>
        <taxon>Propionibacteriales</taxon>
        <taxon>Nocardioidaceae</taxon>
        <taxon>Nocardioides</taxon>
    </lineage>
</organism>
<evidence type="ECO:0000256" key="6">
    <source>
        <dbReference type="ARBA" id="ARBA00022989"/>
    </source>
</evidence>
<evidence type="ECO:0000256" key="3">
    <source>
        <dbReference type="ARBA" id="ARBA00022676"/>
    </source>
</evidence>
<dbReference type="RefSeq" id="WP_125569508.1">
    <property type="nucleotide sequence ID" value="NZ_AP019307.1"/>
</dbReference>
<evidence type="ECO:0000256" key="2">
    <source>
        <dbReference type="ARBA" id="ARBA00022475"/>
    </source>
</evidence>
<feature type="transmembrane region" description="Helical" evidence="8">
    <location>
        <begin position="425"/>
        <end position="444"/>
    </location>
</feature>
<keyword evidence="6 8" id="KW-1133">Transmembrane helix</keyword>
<feature type="transmembrane region" description="Helical" evidence="8">
    <location>
        <begin position="402"/>
        <end position="419"/>
    </location>
</feature>
<evidence type="ECO:0000313" key="12">
    <source>
        <dbReference type="Proteomes" id="UP000271573"/>
    </source>
</evidence>
<evidence type="ECO:0000256" key="8">
    <source>
        <dbReference type="SAM" id="Phobius"/>
    </source>
</evidence>
<feature type="transmembrane region" description="Helical" evidence="8">
    <location>
        <begin position="291"/>
        <end position="312"/>
    </location>
</feature>
<dbReference type="GO" id="GO:0005886">
    <property type="term" value="C:plasma membrane"/>
    <property type="evidence" value="ECO:0007669"/>
    <property type="project" value="UniProtKB-SubCell"/>
</dbReference>
<keyword evidence="5 8" id="KW-0812">Transmembrane</keyword>
<protein>
    <submittedName>
        <fullName evidence="11">Glycosyl transferase</fullName>
    </submittedName>
</protein>
<feature type="transmembrane region" description="Helical" evidence="8">
    <location>
        <begin position="172"/>
        <end position="198"/>
    </location>
</feature>
<feature type="domain" description="Glycosyltransferase RgtA/B/C/D-like" evidence="9">
    <location>
        <begin position="73"/>
        <end position="226"/>
    </location>
</feature>
<feature type="domain" description="Putative mannosyltransferase YkcA/B-like C-terminal" evidence="10">
    <location>
        <begin position="504"/>
        <end position="568"/>
    </location>
</feature>
<keyword evidence="4 11" id="KW-0808">Transferase</keyword>
<gene>
    <name evidence="11" type="ORF">Back2_24540</name>
</gene>
<dbReference type="GO" id="GO:0009103">
    <property type="term" value="P:lipopolysaccharide biosynthetic process"/>
    <property type="evidence" value="ECO:0007669"/>
    <property type="project" value="UniProtKB-ARBA"/>
</dbReference>
<evidence type="ECO:0000256" key="4">
    <source>
        <dbReference type="ARBA" id="ARBA00022679"/>
    </source>
</evidence>
<feature type="transmembrane region" description="Helical" evidence="8">
    <location>
        <begin position="96"/>
        <end position="115"/>
    </location>
</feature>
<name>A0A3G9IGN1_9ACTN</name>
<dbReference type="Pfam" id="PF13231">
    <property type="entry name" value="PMT_2"/>
    <property type="match status" value="1"/>
</dbReference>
<dbReference type="InterPro" id="IPR056785">
    <property type="entry name" value="YkcA/B-like_C"/>
</dbReference>
<dbReference type="AlphaFoldDB" id="A0A3G9IGN1"/>
<feature type="transmembrane region" description="Helical" evidence="8">
    <location>
        <begin position="122"/>
        <end position="142"/>
    </location>
</feature>
<comment type="subcellular location">
    <subcellularLocation>
        <location evidence="1">Cell membrane</location>
        <topology evidence="1">Multi-pass membrane protein</topology>
    </subcellularLocation>
</comment>
<dbReference type="InterPro" id="IPR038731">
    <property type="entry name" value="RgtA/B/C-like"/>
</dbReference>
<keyword evidence="2" id="KW-1003">Cell membrane</keyword>
<feature type="transmembrane region" description="Helical" evidence="8">
    <location>
        <begin position="324"/>
        <end position="343"/>
    </location>
</feature>
<feature type="transmembrane region" description="Helical" evidence="8">
    <location>
        <begin position="350"/>
        <end position="367"/>
    </location>
</feature>
<evidence type="ECO:0000256" key="7">
    <source>
        <dbReference type="ARBA" id="ARBA00023136"/>
    </source>
</evidence>
<evidence type="ECO:0000259" key="10">
    <source>
        <dbReference type="Pfam" id="PF24878"/>
    </source>
</evidence>
<proteinExistence type="predicted"/>
<dbReference type="KEGG" id="nbe:Back2_24540"/>
<feature type="transmembrane region" description="Helical" evidence="8">
    <location>
        <begin position="148"/>
        <end position="165"/>
    </location>
</feature>
<keyword evidence="7 8" id="KW-0472">Membrane</keyword>
<keyword evidence="12" id="KW-1185">Reference proteome</keyword>
<feature type="transmembrane region" description="Helical" evidence="8">
    <location>
        <begin position="18"/>
        <end position="36"/>
    </location>
</feature>
<dbReference type="EMBL" id="AP019307">
    <property type="protein sequence ID" value="BBH18167.1"/>
    <property type="molecule type" value="Genomic_DNA"/>
</dbReference>
<dbReference type="PANTHER" id="PTHR33908">
    <property type="entry name" value="MANNOSYLTRANSFERASE YKCB-RELATED"/>
    <property type="match status" value="1"/>
</dbReference>